<comment type="cofactor">
    <cofactor evidence="3">
        <name>Zn(2+)</name>
        <dbReference type="ChEBI" id="CHEBI:29105"/>
    </cofactor>
    <text evidence="3">Binds 1 zinc ion per subunit.</text>
</comment>
<dbReference type="PIRSF" id="PIRSF037505">
    <property type="entry name" value="Betaine_HMT"/>
    <property type="match status" value="1"/>
</dbReference>
<keyword evidence="3 4" id="KW-0479">Metal-binding</keyword>
<dbReference type="AlphaFoldDB" id="A0A5J6MSK8"/>
<sequence length="334" mass="35204">MADGATGTNLFDAGLATGEAPEMWNFEHPEKIEALHQSMVDAGADIILTNTFGGSRYRLKLHKAQDRVEEINRRAVEIARKVADRAGRPVVVAGSIGPTGELFEPLGPLTHAEGVAAFAEQARALAAAGADVLWIETMSSKDEVRAAAEGAASTGMPYVCTLSFDTNGRTMMGLMPGEHAQLCHELNPRPIGYGANCGVGAAELIAAVVNMSGSAEAGDVIVAKGNCGIPYYHEGKIRYDGTPELMAEYARMARDAGARIIGGCCGTSPTHLKAMREALDHYVPGAKPTLEEIVGRLGQISLGANQQASGIQAPSNTRESRRRRRESASGDGAF</sequence>
<evidence type="ECO:0000313" key="8">
    <source>
        <dbReference type="Proteomes" id="UP000326202"/>
    </source>
</evidence>
<proteinExistence type="predicted"/>
<keyword evidence="1 4" id="KW-0489">Methyltransferase</keyword>
<reference evidence="7 8" key="1">
    <citation type="submission" date="2019-08" db="EMBL/GenBank/DDBJ databases">
        <title>Hyperibacter terrae gen. nov., sp. nov. and Hyperibacter viscosus sp. nov., two new members in the family Rhodospirillaceae isolated from the rhizosphere of Hypericum perforatum.</title>
        <authorList>
            <person name="Noviana Z."/>
        </authorList>
    </citation>
    <scope>NUCLEOTIDE SEQUENCE [LARGE SCALE GENOMIC DNA]</scope>
    <source>
        <strain evidence="7 8">R5913</strain>
    </source>
</reference>
<dbReference type="PANTHER" id="PTHR11103:SF18">
    <property type="entry name" value="SLR1189 PROTEIN"/>
    <property type="match status" value="1"/>
</dbReference>
<dbReference type="Pfam" id="PF02574">
    <property type="entry name" value="S-methyl_trans"/>
    <property type="match status" value="1"/>
</dbReference>
<keyword evidence="3 4" id="KW-0862">Zinc</keyword>
<feature type="domain" description="Hcy-binding" evidence="6">
    <location>
        <begin position="1"/>
        <end position="279"/>
    </location>
</feature>
<dbReference type="InterPro" id="IPR017226">
    <property type="entry name" value="BHMT-like"/>
</dbReference>
<dbReference type="InterPro" id="IPR036589">
    <property type="entry name" value="HCY_dom_sf"/>
</dbReference>
<dbReference type="NCBIfam" id="NF005718">
    <property type="entry name" value="PRK07534.1"/>
    <property type="match status" value="1"/>
</dbReference>
<protein>
    <submittedName>
        <fullName evidence="7">Methionine synthase</fullName>
    </submittedName>
</protein>
<feature type="region of interest" description="Disordered" evidence="5">
    <location>
        <begin position="305"/>
        <end position="334"/>
    </location>
</feature>
<dbReference type="PANTHER" id="PTHR11103">
    <property type="entry name" value="SLR1189 PROTEIN"/>
    <property type="match status" value="1"/>
</dbReference>
<dbReference type="GO" id="GO:0009086">
    <property type="term" value="P:methionine biosynthetic process"/>
    <property type="evidence" value="ECO:0007669"/>
    <property type="project" value="InterPro"/>
</dbReference>
<evidence type="ECO:0000256" key="4">
    <source>
        <dbReference type="PROSITE-ProRule" id="PRU00333"/>
    </source>
</evidence>
<dbReference type="PROSITE" id="PS50970">
    <property type="entry name" value="HCY"/>
    <property type="match status" value="1"/>
</dbReference>
<evidence type="ECO:0000256" key="2">
    <source>
        <dbReference type="ARBA" id="ARBA00022679"/>
    </source>
</evidence>
<accession>A0A5J6MSK8</accession>
<feature type="binding site" evidence="3 4">
    <location>
        <position position="264"/>
    </location>
    <ligand>
        <name>Zn(2+)</name>
        <dbReference type="ChEBI" id="CHEBI:29105"/>
    </ligand>
</feature>
<dbReference type="Gene3D" id="3.20.20.330">
    <property type="entry name" value="Homocysteine-binding-like domain"/>
    <property type="match status" value="1"/>
</dbReference>
<name>A0A5J6MSK8_9PROT</name>
<dbReference type="EMBL" id="CP042906">
    <property type="protein sequence ID" value="QEX17876.1"/>
    <property type="molecule type" value="Genomic_DNA"/>
</dbReference>
<gene>
    <name evidence="7" type="ORF">FRZ44_31790</name>
</gene>
<dbReference type="GO" id="GO:0008168">
    <property type="term" value="F:methyltransferase activity"/>
    <property type="evidence" value="ECO:0007669"/>
    <property type="project" value="UniProtKB-UniRule"/>
</dbReference>
<feature type="binding site" evidence="3 4">
    <location>
        <position position="197"/>
    </location>
    <ligand>
        <name>Zn(2+)</name>
        <dbReference type="ChEBI" id="CHEBI:29105"/>
    </ligand>
</feature>
<dbReference type="Proteomes" id="UP000326202">
    <property type="component" value="Chromosome"/>
</dbReference>
<feature type="binding site" evidence="3 4">
    <location>
        <position position="265"/>
    </location>
    <ligand>
        <name>Zn(2+)</name>
        <dbReference type="ChEBI" id="CHEBI:29105"/>
    </ligand>
</feature>
<dbReference type="KEGG" id="htq:FRZ44_31790"/>
<keyword evidence="8" id="KW-1185">Reference proteome</keyword>
<evidence type="ECO:0000256" key="1">
    <source>
        <dbReference type="ARBA" id="ARBA00022603"/>
    </source>
</evidence>
<organism evidence="7 8">
    <name type="scientific">Hypericibacter terrae</name>
    <dbReference type="NCBI Taxonomy" id="2602015"/>
    <lineage>
        <taxon>Bacteria</taxon>
        <taxon>Pseudomonadati</taxon>
        <taxon>Pseudomonadota</taxon>
        <taxon>Alphaproteobacteria</taxon>
        <taxon>Rhodospirillales</taxon>
        <taxon>Dongiaceae</taxon>
        <taxon>Hypericibacter</taxon>
    </lineage>
</organism>
<evidence type="ECO:0000256" key="3">
    <source>
        <dbReference type="PIRSR" id="PIRSR037505-2"/>
    </source>
</evidence>
<dbReference type="GO" id="GO:0032259">
    <property type="term" value="P:methylation"/>
    <property type="evidence" value="ECO:0007669"/>
    <property type="project" value="UniProtKB-KW"/>
</dbReference>
<evidence type="ECO:0000313" key="7">
    <source>
        <dbReference type="EMBL" id="QEX17876.1"/>
    </source>
</evidence>
<dbReference type="SUPFAM" id="SSF82282">
    <property type="entry name" value="Homocysteine S-methyltransferase"/>
    <property type="match status" value="1"/>
</dbReference>
<evidence type="ECO:0000259" key="6">
    <source>
        <dbReference type="PROSITE" id="PS50970"/>
    </source>
</evidence>
<feature type="compositionally biased region" description="Polar residues" evidence="5">
    <location>
        <begin position="305"/>
        <end position="317"/>
    </location>
</feature>
<dbReference type="InterPro" id="IPR003726">
    <property type="entry name" value="HCY_dom"/>
</dbReference>
<evidence type="ECO:0000256" key="5">
    <source>
        <dbReference type="SAM" id="MobiDB-lite"/>
    </source>
</evidence>
<dbReference type="GO" id="GO:0008270">
    <property type="term" value="F:zinc ion binding"/>
    <property type="evidence" value="ECO:0007669"/>
    <property type="project" value="InterPro"/>
</dbReference>
<keyword evidence="2 4" id="KW-0808">Transferase</keyword>